<dbReference type="EMBL" id="BMCJ01000003">
    <property type="protein sequence ID" value="GGC88038.1"/>
    <property type="molecule type" value="Genomic_DNA"/>
</dbReference>
<dbReference type="InterPro" id="IPR036162">
    <property type="entry name" value="Resolvase-like_N_sf"/>
</dbReference>
<protein>
    <submittedName>
        <fullName evidence="1">Uncharacterized protein</fullName>
    </submittedName>
</protein>
<comment type="caution">
    <text evidence="1">The sequence shown here is derived from an EMBL/GenBank/DDBJ whole genome shotgun (WGS) entry which is preliminary data.</text>
</comment>
<accession>A0ABQ1P366</accession>
<sequence length="144" mass="17306">MENVFCYYRKSIEFGNSWSPVQRIVHQEKVLLNYCEMKNLSVLKRFSDLGYLGPPFPRSELLQMRRTLEKPKYDVNLMVLYSFEALNDDIRRNDALLLEVVKQIGNVYFFKENLIMDYVRFSYYLEGSKVNGKKKYRYSKRRLG</sequence>
<evidence type="ECO:0000313" key="2">
    <source>
        <dbReference type="Proteomes" id="UP000619534"/>
    </source>
</evidence>
<dbReference type="Gene3D" id="3.40.50.1390">
    <property type="entry name" value="Resolvase, N-terminal catalytic domain"/>
    <property type="match status" value="1"/>
</dbReference>
<proteinExistence type="predicted"/>
<keyword evidence="2" id="KW-1185">Reference proteome</keyword>
<dbReference type="Proteomes" id="UP000619534">
    <property type="component" value="Unassembled WGS sequence"/>
</dbReference>
<evidence type="ECO:0000313" key="1">
    <source>
        <dbReference type="EMBL" id="GGC88038.1"/>
    </source>
</evidence>
<name>A0ABQ1P366_9BACI</name>
<gene>
    <name evidence="1" type="ORF">GCM10007216_18470</name>
</gene>
<organism evidence="1 2">
    <name type="scientific">Thalassobacillus devorans</name>
    <dbReference type="NCBI Taxonomy" id="279813"/>
    <lineage>
        <taxon>Bacteria</taxon>
        <taxon>Bacillati</taxon>
        <taxon>Bacillota</taxon>
        <taxon>Bacilli</taxon>
        <taxon>Bacillales</taxon>
        <taxon>Bacillaceae</taxon>
        <taxon>Thalassobacillus</taxon>
    </lineage>
</organism>
<dbReference type="RefSeq" id="WP_062446204.1">
    <property type="nucleotide sequence ID" value="NZ_BMCJ01000003.1"/>
</dbReference>
<reference evidence="2" key="1">
    <citation type="journal article" date="2019" name="Int. J. Syst. Evol. Microbiol.">
        <title>The Global Catalogue of Microorganisms (GCM) 10K type strain sequencing project: providing services to taxonomists for standard genome sequencing and annotation.</title>
        <authorList>
            <consortium name="The Broad Institute Genomics Platform"/>
            <consortium name="The Broad Institute Genome Sequencing Center for Infectious Disease"/>
            <person name="Wu L."/>
            <person name="Ma J."/>
        </authorList>
    </citation>
    <scope>NUCLEOTIDE SEQUENCE [LARGE SCALE GENOMIC DNA]</scope>
    <source>
        <strain evidence="2">CCM 7282</strain>
    </source>
</reference>